<protein>
    <submittedName>
        <fullName evidence="2">Uncharacterized protein</fullName>
    </submittedName>
</protein>
<feature type="compositionally biased region" description="Polar residues" evidence="1">
    <location>
        <begin position="86"/>
        <end position="102"/>
    </location>
</feature>
<proteinExistence type="predicted"/>
<keyword evidence="3" id="KW-1185">Reference proteome</keyword>
<name>A0A9N8Q1B2_CHRIL</name>
<dbReference type="EMBL" id="LR824021">
    <property type="protein sequence ID" value="CAD0202975.1"/>
    <property type="molecule type" value="Genomic_DNA"/>
</dbReference>
<feature type="region of interest" description="Disordered" evidence="1">
    <location>
        <begin position="81"/>
        <end position="102"/>
    </location>
</feature>
<evidence type="ECO:0000313" key="3">
    <source>
        <dbReference type="Proteomes" id="UP001154114"/>
    </source>
</evidence>
<evidence type="ECO:0000256" key="1">
    <source>
        <dbReference type="SAM" id="MobiDB-lite"/>
    </source>
</evidence>
<accession>A0A9N8Q1B2</accession>
<sequence>MICSRTFTVPVSVATALRYPKKALISDTMARSLGTCVTVESHCLNDNFLCRLLRKKLWHLFFNRFNFGKASVQTPLRRKTYPVASKSHTPSTFSGQDTAKRE</sequence>
<reference evidence="2" key="1">
    <citation type="submission" date="2021-12" db="EMBL/GenBank/DDBJ databases">
        <authorList>
            <person name="King R."/>
        </authorList>
    </citation>
    <scope>NUCLEOTIDE SEQUENCE</scope>
</reference>
<gene>
    <name evidence="2" type="ORF">CINC_LOCUS4630</name>
</gene>
<organism evidence="2 3">
    <name type="scientific">Chrysodeixis includens</name>
    <name type="common">Soybean looper</name>
    <name type="synonym">Pseudoplusia includens</name>
    <dbReference type="NCBI Taxonomy" id="689277"/>
    <lineage>
        <taxon>Eukaryota</taxon>
        <taxon>Metazoa</taxon>
        <taxon>Ecdysozoa</taxon>
        <taxon>Arthropoda</taxon>
        <taxon>Hexapoda</taxon>
        <taxon>Insecta</taxon>
        <taxon>Pterygota</taxon>
        <taxon>Neoptera</taxon>
        <taxon>Endopterygota</taxon>
        <taxon>Lepidoptera</taxon>
        <taxon>Glossata</taxon>
        <taxon>Ditrysia</taxon>
        <taxon>Noctuoidea</taxon>
        <taxon>Noctuidae</taxon>
        <taxon>Plusiinae</taxon>
        <taxon>Chrysodeixis</taxon>
    </lineage>
</organism>
<dbReference type="AlphaFoldDB" id="A0A9N8Q1B2"/>
<evidence type="ECO:0000313" key="2">
    <source>
        <dbReference type="EMBL" id="CAD0202975.1"/>
    </source>
</evidence>
<dbReference type="Proteomes" id="UP001154114">
    <property type="component" value="Chromosome 18"/>
</dbReference>